<keyword evidence="2" id="KW-1133">Transmembrane helix</keyword>
<dbReference type="Pfam" id="PF14219">
    <property type="entry name" value="DUF4328"/>
    <property type="match status" value="1"/>
</dbReference>
<protein>
    <submittedName>
        <fullName evidence="4">DUF4328 domain-containing protein</fullName>
    </submittedName>
</protein>
<keyword evidence="2" id="KW-0472">Membrane</keyword>
<feature type="domain" description="DUF4328" evidence="3">
    <location>
        <begin position="64"/>
        <end position="214"/>
    </location>
</feature>
<accession>A0ABY5Q849</accession>
<sequence>MSSSRPDVLRPRPPLARPATSPRRALLGVLHATLTAAAAGDVVSLYAGFRAHSAVEGDGGFAFISEDRWAALTTMFARVEHLQLMTVLACAAVFIMWFHRIRLRAGMLAPTGFRWGPGWAIGGWFVPLACLWMPYRIANEAWTVGLRGAKGPFWPLNLWWASFAGSLLLGRYASVSYRRAEELGPFLDAVTVGMVADALSVVAAGAAMFFAARLTLMLDNDGAPAALR</sequence>
<feature type="transmembrane region" description="Helical" evidence="2">
    <location>
        <begin position="81"/>
        <end position="98"/>
    </location>
</feature>
<dbReference type="Proteomes" id="UP001057738">
    <property type="component" value="Plasmid psa3239"/>
</dbReference>
<keyword evidence="4" id="KW-0614">Plasmid</keyword>
<proteinExistence type="predicted"/>
<keyword evidence="5" id="KW-1185">Reference proteome</keyword>
<evidence type="ECO:0000256" key="1">
    <source>
        <dbReference type="SAM" id="MobiDB-lite"/>
    </source>
</evidence>
<dbReference type="RefSeq" id="WP_257858354.1">
    <property type="nucleotide sequence ID" value="NZ_CP102516.1"/>
</dbReference>
<feature type="region of interest" description="Disordered" evidence="1">
    <location>
        <begin position="1"/>
        <end position="20"/>
    </location>
</feature>
<dbReference type="EMBL" id="CP102516">
    <property type="protein sequence ID" value="UUY52631.1"/>
    <property type="molecule type" value="Genomic_DNA"/>
</dbReference>
<dbReference type="GeneID" id="95578917"/>
<dbReference type="InterPro" id="IPR025565">
    <property type="entry name" value="DUF4328"/>
</dbReference>
<evidence type="ECO:0000313" key="4">
    <source>
        <dbReference type="EMBL" id="UUY52631.1"/>
    </source>
</evidence>
<gene>
    <name evidence="4" type="ORF">NRK68_35850</name>
</gene>
<organism evidence="4 5">
    <name type="scientific">Streptomyces yangpuensis</name>
    <dbReference type="NCBI Taxonomy" id="1648182"/>
    <lineage>
        <taxon>Bacteria</taxon>
        <taxon>Bacillati</taxon>
        <taxon>Actinomycetota</taxon>
        <taxon>Actinomycetes</taxon>
        <taxon>Kitasatosporales</taxon>
        <taxon>Streptomycetaceae</taxon>
        <taxon>Streptomyces</taxon>
    </lineage>
</organism>
<evidence type="ECO:0000256" key="2">
    <source>
        <dbReference type="SAM" id="Phobius"/>
    </source>
</evidence>
<evidence type="ECO:0000313" key="5">
    <source>
        <dbReference type="Proteomes" id="UP001057738"/>
    </source>
</evidence>
<keyword evidence="2" id="KW-0812">Transmembrane</keyword>
<feature type="transmembrane region" description="Helical" evidence="2">
    <location>
        <begin position="186"/>
        <end position="212"/>
    </location>
</feature>
<geneLocation type="plasmid" evidence="4 5">
    <name>psa3239</name>
</geneLocation>
<evidence type="ECO:0000259" key="3">
    <source>
        <dbReference type="Pfam" id="PF14219"/>
    </source>
</evidence>
<reference evidence="4" key="1">
    <citation type="submission" date="2022-08" db="EMBL/GenBank/DDBJ databases">
        <authorList>
            <person name="Tian L."/>
        </authorList>
    </citation>
    <scope>NUCLEOTIDE SEQUENCE</scope>
    <source>
        <strain evidence="4">CM253</strain>
        <plasmid evidence="4">psa3239</plasmid>
    </source>
</reference>
<name>A0ABY5Q849_9ACTN</name>
<feature type="transmembrane region" description="Helical" evidence="2">
    <location>
        <begin position="158"/>
        <end position="174"/>
    </location>
</feature>
<feature type="transmembrane region" description="Helical" evidence="2">
    <location>
        <begin position="119"/>
        <end position="138"/>
    </location>
</feature>